<protein>
    <submittedName>
        <fullName evidence="2">Uncharacterized protein</fullName>
    </submittedName>
</protein>
<accession>A0A9X0DN68</accession>
<comment type="caution">
    <text evidence="2">The sequence shown here is derived from an EMBL/GenBank/DDBJ whole genome shotgun (WGS) entry which is preliminary data.</text>
</comment>
<feature type="compositionally biased region" description="Polar residues" evidence="1">
    <location>
        <begin position="12"/>
        <end position="21"/>
    </location>
</feature>
<keyword evidence="3" id="KW-1185">Reference proteome</keyword>
<feature type="region of interest" description="Disordered" evidence="1">
    <location>
        <begin position="1"/>
        <end position="23"/>
    </location>
</feature>
<name>A0A9X0DN68_9HELO</name>
<evidence type="ECO:0000256" key="1">
    <source>
        <dbReference type="SAM" id="MobiDB-lite"/>
    </source>
</evidence>
<feature type="region of interest" description="Disordered" evidence="1">
    <location>
        <begin position="217"/>
        <end position="250"/>
    </location>
</feature>
<dbReference type="AlphaFoldDB" id="A0A9X0DN68"/>
<organism evidence="2 3">
    <name type="scientific">Sclerotinia nivalis</name>
    <dbReference type="NCBI Taxonomy" id="352851"/>
    <lineage>
        <taxon>Eukaryota</taxon>
        <taxon>Fungi</taxon>
        <taxon>Dikarya</taxon>
        <taxon>Ascomycota</taxon>
        <taxon>Pezizomycotina</taxon>
        <taxon>Leotiomycetes</taxon>
        <taxon>Helotiales</taxon>
        <taxon>Sclerotiniaceae</taxon>
        <taxon>Sclerotinia</taxon>
    </lineage>
</organism>
<sequence>MASRDSPLARSMQPQQTSSGYSILHEHGFRSMNDEAVDKAHRIIDKIRANDIQASDRGASVGAGDISDYAMMHEQGFDGMKDFMESHGLRLWNDEDVQAAHEIIQKMREFDEKYDHLPTSAEESDSDVAREEIIEDDLRRETWVDNTYAVSGYEIERNVVESTGFTDPQDEEFFDGIDYLPEGLESGGIDGSDGYFEDVEEGFNTFDFEGEGGYIDNEFGEGGYGGYDDDVGDDAYDGYDDGYDYDGDYG</sequence>
<feature type="compositionally biased region" description="Acidic residues" evidence="1">
    <location>
        <begin position="227"/>
        <end position="250"/>
    </location>
</feature>
<reference evidence="2" key="1">
    <citation type="submission" date="2022-11" db="EMBL/GenBank/DDBJ databases">
        <title>Genome Resource of Sclerotinia nivalis Strain SnTB1, a Plant Pathogen Isolated from American Ginseng.</title>
        <authorList>
            <person name="Fan S."/>
        </authorList>
    </citation>
    <scope>NUCLEOTIDE SEQUENCE</scope>
    <source>
        <strain evidence="2">SnTB1</strain>
    </source>
</reference>
<dbReference type="OrthoDB" id="4232400at2759"/>
<proteinExistence type="predicted"/>
<evidence type="ECO:0000313" key="3">
    <source>
        <dbReference type="Proteomes" id="UP001152300"/>
    </source>
</evidence>
<evidence type="ECO:0000313" key="2">
    <source>
        <dbReference type="EMBL" id="KAJ8067817.1"/>
    </source>
</evidence>
<dbReference type="EMBL" id="JAPEIS010000003">
    <property type="protein sequence ID" value="KAJ8067817.1"/>
    <property type="molecule type" value="Genomic_DNA"/>
</dbReference>
<gene>
    <name evidence="2" type="ORF">OCU04_003413</name>
</gene>
<dbReference type="Proteomes" id="UP001152300">
    <property type="component" value="Unassembled WGS sequence"/>
</dbReference>